<gene>
    <name evidence="1" type="ORF">ECH7EC869_5602</name>
</gene>
<dbReference type="Proteomes" id="UP000004641">
    <property type="component" value="Unassembled WGS sequence"/>
</dbReference>
<comment type="caution">
    <text evidence="1">The sequence shown here is derived from an EMBL/GenBank/DDBJ whole genome shotgun (WGS) entry which is preliminary data.</text>
</comment>
<accession>A0A0H3PHV5</accession>
<proteinExistence type="predicted"/>
<dbReference type="BioCyc" id="ECOL478008-HMP:G76-482502-MONOMER"/>
<organism evidence="1 2">
    <name type="scientific">Escherichia coli O157:H7 (strain EC869)</name>
    <dbReference type="NCBI Taxonomy" id="478008"/>
    <lineage>
        <taxon>Bacteria</taxon>
        <taxon>Pseudomonadati</taxon>
        <taxon>Pseudomonadota</taxon>
        <taxon>Gammaproteobacteria</taxon>
        <taxon>Enterobacterales</taxon>
        <taxon>Enterobacteriaceae</taxon>
        <taxon>Escherichia</taxon>
    </lineage>
</organism>
<dbReference type="RefSeq" id="WP_000403439.1">
    <property type="nucleotide sequence ID" value="NZ_ABHU01000028.1"/>
</dbReference>
<name>A0A0H3PHV5_ECO5C</name>
<evidence type="ECO:0000313" key="2">
    <source>
        <dbReference type="Proteomes" id="UP000004641"/>
    </source>
</evidence>
<evidence type="ECO:0000313" key="1">
    <source>
        <dbReference type="EMBL" id="EDU89000.1"/>
    </source>
</evidence>
<sequence length="166" mass="19501">MEIKKPTKKELYDYLLSKYIEDKCKEEADEINKKSMSRVKKHKERLMEITPEIFFRFLSEKGVSSVCPSCGSSRLSIPESMDLCWDKNKKPENFNNLPLEEQSELIKENIKHYVSYTFFGDVKSIPDMRKTYYTLHCLNCGYLSLYRTSAVLKWLEKDKAQDGENG</sequence>
<reference evidence="1 2" key="1">
    <citation type="journal article" date="2011" name="Appl. Environ. Microbiol.">
        <title>Genome signatures of Escherichia coli O157:H7 isolates from the bovine host reservoir.</title>
        <authorList>
            <person name="Eppinger M."/>
            <person name="Mammel M.K."/>
            <person name="Leclerc J.E."/>
            <person name="Ravel J."/>
            <person name="Cebula T.A."/>
        </authorList>
    </citation>
    <scope>NUCLEOTIDE SEQUENCE [LARGE SCALE GENOMIC DNA]</scope>
    <source>
        <strain evidence="1 2">EC869</strain>
    </source>
</reference>
<dbReference type="EMBL" id="ABHU01000028">
    <property type="protein sequence ID" value="EDU89000.1"/>
    <property type="molecule type" value="Genomic_DNA"/>
</dbReference>
<protein>
    <submittedName>
        <fullName evidence="1">Uncharacterized protein</fullName>
    </submittedName>
</protein>
<dbReference type="AlphaFoldDB" id="A0A0H3PHV5"/>